<dbReference type="AlphaFoldDB" id="A0A2W2AT12"/>
<evidence type="ECO:0000313" key="2">
    <source>
        <dbReference type="Proteomes" id="UP000248795"/>
    </source>
</evidence>
<keyword evidence="2" id="KW-1185">Reference proteome</keyword>
<evidence type="ECO:0000313" key="1">
    <source>
        <dbReference type="EMBL" id="PZF76782.1"/>
    </source>
</evidence>
<sequence>MAFFLCPALPALAEAAHGLAIALVPPGREGLELSARLTPDGGPLQQSMSWTIRGPDGDTVFSGTDGTADVSLAPGDYVVDAAYGATLIEKTVSIPAGTRLKVDLVLDAGGLKVEPMLGKIDVPPVASRVRVFSMDGRRLMAVSVTPGEIIRLPRGTYRVESQVSTGNVKAVADVHVTAGRVATLKIAHRAGLARLAFVGAPNAAVRWEIEDQSGSPIATRGGINANVTLLPGTYTARARVGAELLTATFNIEAGEARDILLGN</sequence>
<dbReference type="Proteomes" id="UP000248795">
    <property type="component" value="Unassembled WGS sequence"/>
</dbReference>
<dbReference type="RefSeq" id="WP_111198247.1">
    <property type="nucleotide sequence ID" value="NZ_QKVK01000004.1"/>
</dbReference>
<name>A0A2W2AT12_9HYPH</name>
<organism evidence="1 2">
    <name type="scientific">Aestuariivirga litoralis</name>
    <dbReference type="NCBI Taxonomy" id="2650924"/>
    <lineage>
        <taxon>Bacteria</taxon>
        <taxon>Pseudomonadati</taxon>
        <taxon>Pseudomonadota</taxon>
        <taxon>Alphaproteobacteria</taxon>
        <taxon>Hyphomicrobiales</taxon>
        <taxon>Aestuariivirgaceae</taxon>
        <taxon>Aestuariivirga</taxon>
    </lineage>
</organism>
<dbReference type="EMBL" id="QKVK01000004">
    <property type="protein sequence ID" value="PZF76782.1"/>
    <property type="molecule type" value="Genomic_DNA"/>
</dbReference>
<protein>
    <submittedName>
        <fullName evidence="1">Uncharacterized protein</fullName>
    </submittedName>
</protein>
<reference evidence="2" key="1">
    <citation type="submission" date="2018-06" db="EMBL/GenBank/DDBJ databases">
        <title>Aestuariibacter litoralis strain KCTC 52945T.</title>
        <authorList>
            <person name="Li X."/>
            <person name="Salam N."/>
            <person name="Li J.-L."/>
            <person name="Chen Y.-M."/>
            <person name="Yang Z.-W."/>
            <person name="Zhang L.-Y."/>
            <person name="Han M.-X."/>
            <person name="Xiao M."/>
            <person name="Li W.-J."/>
        </authorList>
    </citation>
    <scope>NUCLEOTIDE SEQUENCE [LARGE SCALE GENOMIC DNA]</scope>
    <source>
        <strain evidence="2">KCTC 52945</strain>
    </source>
</reference>
<comment type="caution">
    <text evidence="1">The sequence shown here is derived from an EMBL/GenBank/DDBJ whole genome shotgun (WGS) entry which is preliminary data.</text>
</comment>
<accession>A0A2W2AT12</accession>
<proteinExistence type="predicted"/>
<gene>
    <name evidence="1" type="ORF">DK847_09925</name>
</gene>